<comment type="caution">
    <text evidence="1">The sequence shown here is derived from an EMBL/GenBank/DDBJ whole genome shotgun (WGS) entry which is preliminary data.</text>
</comment>
<dbReference type="EMBL" id="BEXT01000001">
    <property type="protein sequence ID" value="GBC62930.1"/>
    <property type="molecule type" value="Genomic_DNA"/>
</dbReference>
<sequence>MKCSVNFLISDLLFGNHKNVLSSRVLLPDADIAKIVKQMGLETTGIVLEETCERACIVRKTGVSHLLHKMIC</sequence>
<name>A0A401G146_9BACT</name>
<evidence type="ECO:0000313" key="1">
    <source>
        <dbReference type="EMBL" id="GBC62930.1"/>
    </source>
</evidence>
<proteinExistence type="predicted"/>
<reference evidence="2" key="2">
    <citation type="submission" date="2019-01" db="EMBL/GenBank/DDBJ databases">
        <title>Genome sequence of Desulfonema ishimotonii strain Tokyo 01.</title>
        <authorList>
            <person name="Fukui M."/>
        </authorList>
    </citation>
    <scope>NUCLEOTIDE SEQUENCE [LARGE SCALE GENOMIC DNA]</scope>
    <source>
        <strain evidence="2">Tokyo 01</strain>
    </source>
</reference>
<accession>A0A401G146</accession>
<organism evidence="1 2">
    <name type="scientific">Desulfonema ishimotonii</name>
    <dbReference type="NCBI Taxonomy" id="45657"/>
    <lineage>
        <taxon>Bacteria</taxon>
        <taxon>Pseudomonadati</taxon>
        <taxon>Thermodesulfobacteriota</taxon>
        <taxon>Desulfobacteria</taxon>
        <taxon>Desulfobacterales</taxon>
        <taxon>Desulfococcaceae</taxon>
        <taxon>Desulfonema</taxon>
    </lineage>
</organism>
<keyword evidence="2" id="KW-1185">Reference proteome</keyword>
<protein>
    <submittedName>
        <fullName evidence="1">Uncharacterized protein</fullName>
    </submittedName>
</protein>
<evidence type="ECO:0000313" key="2">
    <source>
        <dbReference type="Proteomes" id="UP000288096"/>
    </source>
</evidence>
<dbReference type="Proteomes" id="UP000288096">
    <property type="component" value="Unassembled WGS sequence"/>
</dbReference>
<dbReference type="AlphaFoldDB" id="A0A401G146"/>
<gene>
    <name evidence="1" type="ORF">DENIS_3914</name>
</gene>
<reference evidence="2" key="1">
    <citation type="submission" date="2017-11" db="EMBL/GenBank/DDBJ databases">
        <authorList>
            <person name="Watanabe M."/>
            <person name="Kojima H."/>
        </authorList>
    </citation>
    <scope>NUCLEOTIDE SEQUENCE [LARGE SCALE GENOMIC DNA]</scope>
    <source>
        <strain evidence="2">Tokyo 01</strain>
    </source>
</reference>